<evidence type="ECO:0000313" key="7">
    <source>
        <dbReference type="EMBL" id="KAG7347672.1"/>
    </source>
</evidence>
<feature type="domain" description="Galactokinase N-terminal" evidence="5">
    <location>
        <begin position="27"/>
        <end position="63"/>
    </location>
</feature>
<dbReference type="EMBL" id="JAGRRH010000020">
    <property type="protein sequence ID" value="KAG7347672.1"/>
    <property type="molecule type" value="Genomic_DNA"/>
</dbReference>
<evidence type="ECO:0000259" key="5">
    <source>
        <dbReference type="Pfam" id="PF10509"/>
    </source>
</evidence>
<dbReference type="Proteomes" id="UP000693970">
    <property type="component" value="Unassembled WGS sequence"/>
</dbReference>
<dbReference type="GO" id="GO:0004335">
    <property type="term" value="F:galactokinase activity"/>
    <property type="evidence" value="ECO:0007669"/>
    <property type="project" value="TreeGrafter"/>
</dbReference>
<dbReference type="GO" id="GO:0005524">
    <property type="term" value="F:ATP binding"/>
    <property type="evidence" value="ECO:0007669"/>
    <property type="project" value="UniProtKB-KW"/>
</dbReference>
<dbReference type="InterPro" id="IPR006204">
    <property type="entry name" value="GHMP_kinase_N_dom"/>
</dbReference>
<dbReference type="Pfam" id="PF08544">
    <property type="entry name" value="GHMP_kinases_C"/>
    <property type="match status" value="1"/>
</dbReference>
<dbReference type="InterPro" id="IPR013750">
    <property type="entry name" value="GHMP_kinase_C_dom"/>
</dbReference>
<sequence length="436" mass="47834">MSQAGGEISTGIKPSEDNNINRRTLPSFCVKAPGRICLFGEHSDYLGFPVIARAIPLYCSLLVKTEFTSEKDDTHTIHPNVIIHLHVPPELGPSKVYDVGNLPYSPPSLEKDSVDFALAAIHEVLKEGWDLTSHHRVDSESDVQCSVYNVHCWSSSGELPLQAGCSSSTAFLVAWVLMLAKLADQDLQPLQLAQLAHRAEVTHFGHPGGTMDHVSIALGTTISHTIIKTCGAWRIGPDLWEVKPLPVLRDDESDNGMWILADSGEPKDTLKHLRRCKHDRLQLLREKLRGDWDCCVPSEMLTDTEQNLWKTTLINRDTEHEATKMWSGCDIVSPSNSVGQSLALLMKRHHEALRDGLGLSTMKLETMNKAALDAGAWGFKVVGSGGGGCGVAWTSADKAEEVAQAMKKAGAKATWIFNSKDPVLGAHVCHTSFWRI</sequence>
<dbReference type="PANTHER" id="PTHR10457">
    <property type="entry name" value="MEVALONATE KINASE/GALACTOKINASE"/>
    <property type="match status" value="1"/>
</dbReference>
<dbReference type="GO" id="GO:0005829">
    <property type="term" value="C:cytosol"/>
    <property type="evidence" value="ECO:0007669"/>
    <property type="project" value="TreeGrafter"/>
</dbReference>
<comment type="caution">
    <text evidence="7">The sequence shown here is derived from an EMBL/GenBank/DDBJ whole genome shotgun (WGS) entry which is preliminary data.</text>
</comment>
<dbReference type="GO" id="GO:0006012">
    <property type="term" value="P:galactose metabolic process"/>
    <property type="evidence" value="ECO:0007669"/>
    <property type="project" value="TreeGrafter"/>
</dbReference>
<dbReference type="Pfam" id="PF10509">
    <property type="entry name" value="GalKase_gal_bdg"/>
    <property type="match status" value="1"/>
</dbReference>
<keyword evidence="8" id="KW-1185">Reference proteome</keyword>
<organism evidence="7 8">
    <name type="scientific">Nitzschia inconspicua</name>
    <dbReference type="NCBI Taxonomy" id="303405"/>
    <lineage>
        <taxon>Eukaryota</taxon>
        <taxon>Sar</taxon>
        <taxon>Stramenopiles</taxon>
        <taxon>Ochrophyta</taxon>
        <taxon>Bacillariophyta</taxon>
        <taxon>Bacillariophyceae</taxon>
        <taxon>Bacillariophycidae</taxon>
        <taxon>Bacillariales</taxon>
        <taxon>Bacillariaceae</taxon>
        <taxon>Nitzschia</taxon>
    </lineage>
</organism>
<feature type="domain" description="GHMP kinase N-terminal" evidence="3">
    <location>
        <begin position="155"/>
        <end position="219"/>
    </location>
</feature>
<proteinExistence type="predicted"/>
<evidence type="ECO:0000256" key="2">
    <source>
        <dbReference type="ARBA" id="ARBA00022840"/>
    </source>
</evidence>
<gene>
    <name evidence="7" type="ORF">IV203_016377</name>
    <name evidence="6" type="ORF">IV203_017432</name>
</gene>
<evidence type="ECO:0000259" key="3">
    <source>
        <dbReference type="Pfam" id="PF00288"/>
    </source>
</evidence>
<keyword evidence="1" id="KW-0547">Nucleotide-binding</keyword>
<dbReference type="PANTHER" id="PTHR10457:SF7">
    <property type="entry name" value="GALACTOKINASE-RELATED"/>
    <property type="match status" value="1"/>
</dbReference>
<keyword evidence="2" id="KW-0067">ATP-binding</keyword>
<evidence type="ECO:0000313" key="6">
    <source>
        <dbReference type="EMBL" id="KAG7336983.1"/>
    </source>
</evidence>
<dbReference type="OrthoDB" id="1652964at2759"/>
<dbReference type="AlphaFoldDB" id="A0A9K3KPW2"/>
<feature type="domain" description="GHMP kinase C-terminal" evidence="4">
    <location>
        <begin position="342"/>
        <end position="411"/>
    </location>
</feature>
<reference evidence="7" key="1">
    <citation type="journal article" date="2021" name="Sci. Rep.">
        <title>Diploid genomic architecture of Nitzschia inconspicua, an elite biomass production diatom.</title>
        <authorList>
            <person name="Oliver A."/>
            <person name="Podell S."/>
            <person name="Pinowska A."/>
            <person name="Traller J.C."/>
            <person name="Smith S.R."/>
            <person name="McClure R."/>
            <person name="Beliaev A."/>
            <person name="Bohutskyi P."/>
            <person name="Hill E.A."/>
            <person name="Rabines A."/>
            <person name="Zheng H."/>
            <person name="Allen L.Z."/>
            <person name="Kuo A."/>
            <person name="Grigoriev I.V."/>
            <person name="Allen A.E."/>
            <person name="Hazlebeck D."/>
            <person name="Allen E.E."/>
        </authorList>
    </citation>
    <scope>NUCLEOTIDE SEQUENCE</scope>
    <source>
        <strain evidence="7">Hildebrandi</strain>
    </source>
</reference>
<evidence type="ECO:0000256" key="1">
    <source>
        <dbReference type="ARBA" id="ARBA00022741"/>
    </source>
</evidence>
<evidence type="ECO:0000313" key="8">
    <source>
        <dbReference type="Proteomes" id="UP000693970"/>
    </source>
</evidence>
<protein>
    <submittedName>
        <fullName evidence="7">Galactokinase</fullName>
    </submittedName>
</protein>
<evidence type="ECO:0000259" key="4">
    <source>
        <dbReference type="Pfam" id="PF08544"/>
    </source>
</evidence>
<dbReference type="Pfam" id="PF00288">
    <property type="entry name" value="GHMP_kinases_N"/>
    <property type="match status" value="1"/>
</dbReference>
<name>A0A9K3KPW2_9STRA</name>
<accession>A0A9K3KPW2</accession>
<dbReference type="EMBL" id="JAGRRH010000099">
    <property type="protein sequence ID" value="KAG7336983.1"/>
    <property type="molecule type" value="Genomic_DNA"/>
</dbReference>
<dbReference type="InterPro" id="IPR019539">
    <property type="entry name" value="GalKase_N"/>
</dbReference>
<reference evidence="7" key="2">
    <citation type="submission" date="2021-04" db="EMBL/GenBank/DDBJ databases">
        <authorList>
            <person name="Podell S."/>
        </authorList>
    </citation>
    <scope>NUCLEOTIDE SEQUENCE</scope>
    <source>
        <strain evidence="7">Hildebrandi</strain>
    </source>
</reference>